<evidence type="ECO:0000256" key="1">
    <source>
        <dbReference type="SAM" id="MobiDB-lite"/>
    </source>
</evidence>
<reference evidence="2" key="1">
    <citation type="journal article" date="2020" name="Nature">
        <title>Giant virus diversity and host interactions through global metagenomics.</title>
        <authorList>
            <person name="Schulz F."/>
            <person name="Roux S."/>
            <person name="Paez-Espino D."/>
            <person name="Jungbluth S."/>
            <person name="Walsh D.A."/>
            <person name="Denef V.J."/>
            <person name="McMahon K.D."/>
            <person name="Konstantinidis K.T."/>
            <person name="Eloe-Fadrosh E.A."/>
            <person name="Kyrpides N.C."/>
            <person name="Woyke T."/>
        </authorList>
    </citation>
    <scope>NUCLEOTIDE SEQUENCE</scope>
    <source>
        <strain evidence="2">GVMAG-S-1035237-23</strain>
    </source>
</reference>
<proteinExistence type="predicted"/>
<feature type="compositionally biased region" description="Low complexity" evidence="1">
    <location>
        <begin position="267"/>
        <end position="303"/>
    </location>
</feature>
<accession>A0A6C0AJH7</accession>
<dbReference type="AlphaFoldDB" id="A0A6C0AJH7"/>
<name>A0A6C0AJH7_9ZZZZ</name>
<feature type="region of interest" description="Disordered" evidence="1">
    <location>
        <begin position="231"/>
        <end position="303"/>
    </location>
</feature>
<evidence type="ECO:0000313" key="2">
    <source>
        <dbReference type="EMBL" id="QHS79485.1"/>
    </source>
</evidence>
<sequence>MNGPIHANAINVNDVTFTVGQGKAGRNPPISMRYNGNSLLIRMPRVGYPGGVLIREGDTGMKTYTLIGSLKGCDPYGKDRSAGADEIGKLYNLLSDLENHIIKAAVENSAKWFGKKRSEEAIRDSFKRILSFSTDKVDGEYVPNGKYPPSFRVKVPVYDNRVSTEIVDASRNPVTYVTPESLPSIFPKGVEANLVVSGSIYVIAGGGFGVTWRLTAAQVFPQVRRTAADMFDDESGAPPTVVEDEDETQQAHQDTQNDDSEYGGTRVQAQTQAPVAAQSVEVAPAAAPAKKGGRRVAAGAGSA</sequence>
<organism evidence="2">
    <name type="scientific">viral metagenome</name>
    <dbReference type="NCBI Taxonomy" id="1070528"/>
    <lineage>
        <taxon>unclassified sequences</taxon>
        <taxon>metagenomes</taxon>
        <taxon>organismal metagenomes</taxon>
    </lineage>
</organism>
<dbReference type="EMBL" id="MN740644">
    <property type="protein sequence ID" value="QHS79485.1"/>
    <property type="molecule type" value="Genomic_DNA"/>
</dbReference>
<protein>
    <submittedName>
        <fullName evidence="2">Uncharacterized protein</fullName>
    </submittedName>
</protein>